<sequence>MTSTRGFHGLRALYKRELSGYFNTPLALVFMIIFVALSGALTFYLGNFYDRRQADLLPFFQFHPWLYLFLLPALAMRLWAEERRSGTLELLMTLGIPSYQLVLGKFLAAWTFAGLALVLTFPLWVTVNYLGDPDNAAIVTSYLGSWLMAGAYLAISQCLSVLTRSQVIAFILAVAVCFVLTLSGFPMVLDAFQSWAPGALVDAVASLSLMTHFEGLSRGVITFSDVWFFAVTMAVWLLANRCLLDMKKA</sequence>
<keyword evidence="8" id="KW-1185">Reference proteome</keyword>
<keyword evidence="3 6" id="KW-0812">Transmembrane</keyword>
<evidence type="ECO:0000256" key="1">
    <source>
        <dbReference type="ARBA" id="ARBA00004651"/>
    </source>
</evidence>
<reference evidence="7 8" key="1">
    <citation type="submission" date="2016-08" db="EMBL/GenBank/DDBJ databases">
        <authorList>
            <person name="Seilhamer J.J."/>
        </authorList>
    </citation>
    <scope>NUCLEOTIDE SEQUENCE [LARGE SCALE GENOMIC DNA]</scope>
    <source>
        <strain evidence="7 8">PH27A</strain>
    </source>
</reference>
<gene>
    <name evidence="7" type="ORF">BFW38_04350</name>
</gene>
<dbReference type="OrthoDB" id="9794512at2"/>
<evidence type="ECO:0000256" key="6">
    <source>
        <dbReference type="SAM" id="Phobius"/>
    </source>
</evidence>
<name>A0A1E2V7A7_9GAMM</name>
<evidence type="ECO:0000256" key="3">
    <source>
        <dbReference type="ARBA" id="ARBA00022692"/>
    </source>
</evidence>
<dbReference type="GO" id="GO:0005886">
    <property type="term" value="C:plasma membrane"/>
    <property type="evidence" value="ECO:0007669"/>
    <property type="project" value="UniProtKB-SubCell"/>
</dbReference>
<dbReference type="Proteomes" id="UP000094291">
    <property type="component" value="Unassembled WGS sequence"/>
</dbReference>
<keyword evidence="5 6" id="KW-0472">Membrane</keyword>
<dbReference type="PANTHER" id="PTHR30294:SF29">
    <property type="entry name" value="MULTIDRUG ABC TRANSPORTER PERMEASE YBHS-RELATED"/>
    <property type="match status" value="1"/>
</dbReference>
<dbReference type="GO" id="GO:0140359">
    <property type="term" value="F:ABC-type transporter activity"/>
    <property type="evidence" value="ECO:0007669"/>
    <property type="project" value="InterPro"/>
</dbReference>
<dbReference type="InterPro" id="IPR051449">
    <property type="entry name" value="ABC-2_transporter_component"/>
</dbReference>
<accession>A0A1E2V7A7</accession>
<feature type="transmembrane region" description="Helical" evidence="6">
    <location>
        <begin position="64"/>
        <end position="80"/>
    </location>
</feature>
<evidence type="ECO:0000256" key="5">
    <source>
        <dbReference type="ARBA" id="ARBA00023136"/>
    </source>
</evidence>
<keyword evidence="4 6" id="KW-1133">Transmembrane helix</keyword>
<feature type="transmembrane region" description="Helical" evidence="6">
    <location>
        <begin position="101"/>
        <end position="124"/>
    </location>
</feature>
<keyword evidence="2" id="KW-1003">Cell membrane</keyword>
<feature type="transmembrane region" description="Helical" evidence="6">
    <location>
        <begin position="167"/>
        <end position="189"/>
    </location>
</feature>
<evidence type="ECO:0000313" key="7">
    <source>
        <dbReference type="EMBL" id="ODC02898.1"/>
    </source>
</evidence>
<dbReference type="RefSeq" id="WP_068997293.1">
    <property type="nucleotide sequence ID" value="NZ_MDTQ01000001.1"/>
</dbReference>
<evidence type="ECO:0000256" key="4">
    <source>
        <dbReference type="ARBA" id="ARBA00022989"/>
    </source>
</evidence>
<dbReference type="EMBL" id="MDTQ01000001">
    <property type="protein sequence ID" value="ODC02898.1"/>
    <property type="molecule type" value="Genomic_DNA"/>
</dbReference>
<proteinExistence type="predicted"/>
<evidence type="ECO:0000256" key="2">
    <source>
        <dbReference type="ARBA" id="ARBA00022475"/>
    </source>
</evidence>
<dbReference type="AlphaFoldDB" id="A0A1E2V7A7"/>
<feature type="transmembrane region" description="Helical" evidence="6">
    <location>
        <begin position="21"/>
        <end position="44"/>
    </location>
</feature>
<comment type="caution">
    <text evidence="7">The sequence shown here is derived from an EMBL/GenBank/DDBJ whole genome shotgun (WGS) entry which is preliminary data.</text>
</comment>
<feature type="transmembrane region" description="Helical" evidence="6">
    <location>
        <begin position="220"/>
        <end position="239"/>
    </location>
</feature>
<dbReference type="Pfam" id="PF12679">
    <property type="entry name" value="ABC2_membrane_2"/>
    <property type="match status" value="1"/>
</dbReference>
<dbReference type="STRING" id="197479.BFW38_04350"/>
<organism evidence="7 8">
    <name type="scientific">Terasakiispira papahanaumokuakeensis</name>
    <dbReference type="NCBI Taxonomy" id="197479"/>
    <lineage>
        <taxon>Bacteria</taxon>
        <taxon>Pseudomonadati</taxon>
        <taxon>Pseudomonadota</taxon>
        <taxon>Gammaproteobacteria</taxon>
        <taxon>Oceanospirillales</taxon>
        <taxon>Terasakiispira</taxon>
    </lineage>
</organism>
<evidence type="ECO:0000313" key="8">
    <source>
        <dbReference type="Proteomes" id="UP000094291"/>
    </source>
</evidence>
<dbReference type="PANTHER" id="PTHR30294">
    <property type="entry name" value="MEMBRANE COMPONENT OF ABC TRANSPORTER YHHJ-RELATED"/>
    <property type="match status" value="1"/>
</dbReference>
<protein>
    <submittedName>
        <fullName evidence="7">ABC transporter permease</fullName>
    </submittedName>
</protein>
<feature type="transmembrane region" description="Helical" evidence="6">
    <location>
        <begin position="136"/>
        <end position="155"/>
    </location>
</feature>
<comment type="subcellular location">
    <subcellularLocation>
        <location evidence="1">Cell membrane</location>
        <topology evidence="1">Multi-pass membrane protein</topology>
    </subcellularLocation>
</comment>